<feature type="region of interest" description="Disordered" evidence="1">
    <location>
        <begin position="1"/>
        <end position="48"/>
    </location>
</feature>
<gene>
    <name evidence="2" type="ORF">Pcinc_035876</name>
</gene>
<name>A0AAE1BXD6_PETCI</name>
<dbReference type="EMBL" id="JAWQEG010005474">
    <property type="protein sequence ID" value="KAK3857897.1"/>
    <property type="molecule type" value="Genomic_DNA"/>
</dbReference>
<sequence length="93" mass="10086">MWERGGVGKGTGLNLARDEITSPTTSITSSEAISSSSRGTPTDFCQPSSSRACLCCYCNGRHSYFDSRFKVIRNHNPSVVNSAAGEEDHERGR</sequence>
<comment type="caution">
    <text evidence="2">The sequence shown here is derived from an EMBL/GenBank/DDBJ whole genome shotgun (WGS) entry which is preliminary data.</text>
</comment>
<evidence type="ECO:0000256" key="1">
    <source>
        <dbReference type="SAM" id="MobiDB-lite"/>
    </source>
</evidence>
<reference evidence="2" key="1">
    <citation type="submission" date="2023-10" db="EMBL/GenBank/DDBJ databases">
        <title>Genome assemblies of two species of porcelain crab, Petrolisthes cinctipes and Petrolisthes manimaculis (Anomura: Porcellanidae).</title>
        <authorList>
            <person name="Angst P."/>
        </authorList>
    </citation>
    <scope>NUCLEOTIDE SEQUENCE</scope>
    <source>
        <strain evidence="2">PB745_01</strain>
        <tissue evidence="2">Gill</tissue>
    </source>
</reference>
<evidence type="ECO:0000313" key="2">
    <source>
        <dbReference type="EMBL" id="KAK3857897.1"/>
    </source>
</evidence>
<feature type="compositionally biased region" description="Polar residues" evidence="1">
    <location>
        <begin position="38"/>
        <end position="48"/>
    </location>
</feature>
<proteinExistence type="predicted"/>
<keyword evidence="3" id="KW-1185">Reference proteome</keyword>
<protein>
    <submittedName>
        <fullName evidence="2">Uncharacterized protein</fullName>
    </submittedName>
</protein>
<feature type="compositionally biased region" description="Gly residues" evidence="1">
    <location>
        <begin position="1"/>
        <end position="11"/>
    </location>
</feature>
<feature type="compositionally biased region" description="Low complexity" evidence="1">
    <location>
        <begin position="21"/>
        <end position="37"/>
    </location>
</feature>
<dbReference type="AlphaFoldDB" id="A0AAE1BXD6"/>
<dbReference type="Proteomes" id="UP001286313">
    <property type="component" value="Unassembled WGS sequence"/>
</dbReference>
<organism evidence="2 3">
    <name type="scientific">Petrolisthes cinctipes</name>
    <name type="common">Flat porcelain crab</name>
    <dbReference type="NCBI Taxonomy" id="88211"/>
    <lineage>
        <taxon>Eukaryota</taxon>
        <taxon>Metazoa</taxon>
        <taxon>Ecdysozoa</taxon>
        <taxon>Arthropoda</taxon>
        <taxon>Crustacea</taxon>
        <taxon>Multicrustacea</taxon>
        <taxon>Malacostraca</taxon>
        <taxon>Eumalacostraca</taxon>
        <taxon>Eucarida</taxon>
        <taxon>Decapoda</taxon>
        <taxon>Pleocyemata</taxon>
        <taxon>Anomura</taxon>
        <taxon>Galatheoidea</taxon>
        <taxon>Porcellanidae</taxon>
        <taxon>Petrolisthes</taxon>
    </lineage>
</organism>
<evidence type="ECO:0000313" key="3">
    <source>
        <dbReference type="Proteomes" id="UP001286313"/>
    </source>
</evidence>
<accession>A0AAE1BXD6</accession>